<dbReference type="Proteomes" id="UP000596427">
    <property type="component" value="Chromosome"/>
</dbReference>
<keyword evidence="3" id="KW-1185">Reference proteome</keyword>
<proteinExistence type="predicted"/>
<organism evidence="2 3">
    <name type="scientific">Xanthobacter dioxanivorans</name>
    <dbReference type="NCBI Taxonomy" id="2528964"/>
    <lineage>
        <taxon>Bacteria</taxon>
        <taxon>Pseudomonadati</taxon>
        <taxon>Pseudomonadota</taxon>
        <taxon>Alphaproteobacteria</taxon>
        <taxon>Hyphomicrobiales</taxon>
        <taxon>Xanthobacteraceae</taxon>
        <taxon>Xanthobacter</taxon>
    </lineage>
</organism>
<name>A0A974PQN7_9HYPH</name>
<reference evidence="2 3" key="1">
    <citation type="submission" date="2020-10" db="EMBL/GenBank/DDBJ databases">
        <title>Degradation of 1,4-Dioxane by Xanthobacter sp. YN2, via a Novel Group-2 Soluble Di-Iron Monooxygenase.</title>
        <authorList>
            <person name="Ma F."/>
            <person name="Wang Y."/>
            <person name="Yang J."/>
            <person name="Guo H."/>
            <person name="Su D."/>
            <person name="Yu L."/>
        </authorList>
    </citation>
    <scope>NUCLEOTIDE SEQUENCE [LARGE SCALE GENOMIC DNA]</scope>
    <source>
        <strain evidence="2 3">YN2</strain>
    </source>
</reference>
<dbReference type="RefSeq" id="WP_203194906.1">
    <property type="nucleotide sequence ID" value="NZ_CP063362.1"/>
</dbReference>
<accession>A0A974PQN7</accession>
<dbReference type="AlphaFoldDB" id="A0A974PQN7"/>
<feature type="domain" description="VOC" evidence="1">
    <location>
        <begin position="6"/>
        <end position="123"/>
    </location>
</feature>
<dbReference type="EMBL" id="CP063362">
    <property type="protein sequence ID" value="QRG07992.1"/>
    <property type="molecule type" value="Genomic_DNA"/>
</dbReference>
<sequence>MAPHGKFYWNELMTDDVERAKAFYGATLGWTFDAMPMEGERTYYVAMLGEEAVAGMMDKTDLLPPTVPPHWFSYINVDKLDARLKLLEENGGHVIRAPFEVPGIGWIAIVADPTGAPMGWMTAAD</sequence>
<dbReference type="Pfam" id="PF00903">
    <property type="entry name" value="Glyoxalase"/>
    <property type="match status" value="1"/>
</dbReference>
<dbReference type="CDD" id="cd07247">
    <property type="entry name" value="SgaA_N_like"/>
    <property type="match status" value="1"/>
</dbReference>
<evidence type="ECO:0000313" key="3">
    <source>
        <dbReference type="Proteomes" id="UP000596427"/>
    </source>
</evidence>
<dbReference type="PANTHER" id="PTHR33993:SF14">
    <property type="entry name" value="GB|AAF24581.1"/>
    <property type="match status" value="1"/>
</dbReference>
<evidence type="ECO:0000259" key="1">
    <source>
        <dbReference type="PROSITE" id="PS51819"/>
    </source>
</evidence>
<dbReference type="Gene3D" id="3.10.180.10">
    <property type="entry name" value="2,3-Dihydroxybiphenyl 1,2-Dioxygenase, domain 1"/>
    <property type="match status" value="1"/>
</dbReference>
<dbReference type="PANTHER" id="PTHR33993">
    <property type="entry name" value="GLYOXALASE-RELATED"/>
    <property type="match status" value="1"/>
</dbReference>
<evidence type="ECO:0000313" key="2">
    <source>
        <dbReference type="EMBL" id="QRG07992.1"/>
    </source>
</evidence>
<gene>
    <name evidence="2" type="ORF">EZH22_06475</name>
</gene>
<dbReference type="SUPFAM" id="SSF54593">
    <property type="entry name" value="Glyoxalase/Bleomycin resistance protein/Dihydroxybiphenyl dioxygenase"/>
    <property type="match status" value="1"/>
</dbReference>
<dbReference type="InterPro" id="IPR029068">
    <property type="entry name" value="Glyas_Bleomycin-R_OHBP_Dase"/>
</dbReference>
<protein>
    <submittedName>
        <fullName evidence="2">VOC family protein</fullName>
    </submittedName>
</protein>
<dbReference type="PROSITE" id="PS51819">
    <property type="entry name" value="VOC"/>
    <property type="match status" value="1"/>
</dbReference>
<dbReference type="InterPro" id="IPR004360">
    <property type="entry name" value="Glyas_Fos-R_dOase_dom"/>
</dbReference>
<dbReference type="KEGG" id="xdi:EZH22_06475"/>
<dbReference type="InterPro" id="IPR037523">
    <property type="entry name" value="VOC_core"/>
</dbReference>
<dbReference type="InterPro" id="IPR052164">
    <property type="entry name" value="Anthracycline_SecMetBiosynth"/>
</dbReference>